<dbReference type="EMBL" id="JAICBX010000004">
    <property type="protein sequence ID" value="MBW8639663.1"/>
    <property type="molecule type" value="Genomic_DNA"/>
</dbReference>
<feature type="site" description="Raises pKa of active site His" evidence="6">
    <location>
        <position position="150"/>
    </location>
</feature>
<keyword evidence="3 6" id="KW-0658">Purine biosynthesis</keyword>
<dbReference type="NCBIfam" id="TIGR00639">
    <property type="entry name" value="PurN"/>
    <property type="match status" value="1"/>
</dbReference>
<dbReference type="PANTHER" id="PTHR43369">
    <property type="entry name" value="PHOSPHORIBOSYLGLYCINAMIDE FORMYLTRANSFERASE"/>
    <property type="match status" value="1"/>
</dbReference>
<dbReference type="GO" id="GO:0004644">
    <property type="term" value="F:phosphoribosylglycinamide formyltransferase activity"/>
    <property type="evidence" value="ECO:0007669"/>
    <property type="project" value="UniProtKB-UniRule"/>
</dbReference>
<dbReference type="RefSeq" id="WP_220230378.1">
    <property type="nucleotide sequence ID" value="NZ_JAICBX010000004.1"/>
</dbReference>
<evidence type="ECO:0000313" key="8">
    <source>
        <dbReference type="EMBL" id="MBW8639663.1"/>
    </source>
</evidence>
<sequence>MTGKSVKRVAVFISGRGSNLGALIAASAAQDCPYRIVAVLSDNPEAGGLALAARENIETFAIPRSGFGSRSAHEAAVLDALSSIEPDIICLAGYMRLLSAEFVGQWKGRILNIHPSLLPNLPGLETHKRALSLGMRIHGCTVHFVNEGMDDGPIIGQAAVVVRPDDDENALAARVLKAEHRLYPEMLRLAATDRIRMSSGGETIFDDASAPDCDDVVLISPIEGTKR</sequence>
<dbReference type="AlphaFoldDB" id="A0AAE2ZN20"/>
<comment type="pathway">
    <text evidence="1 6">Purine metabolism; IMP biosynthesis via de novo pathway; N(2)-formyl-N(1)-(5-phospho-D-ribosyl)glycinamide from N(1)-(5-phospho-D-ribosyl)glycinamide (10-formyl THF route): step 1/1.</text>
</comment>
<evidence type="ECO:0000313" key="9">
    <source>
        <dbReference type="Proteomes" id="UP001196509"/>
    </source>
</evidence>
<comment type="caution">
    <text evidence="8">The sequence shown here is derived from an EMBL/GenBank/DDBJ whole genome shotgun (WGS) entry which is preliminary data.</text>
</comment>
<dbReference type="InterPro" id="IPR001555">
    <property type="entry name" value="GART_AS"/>
</dbReference>
<dbReference type="PANTHER" id="PTHR43369:SF2">
    <property type="entry name" value="PHOSPHORIBOSYLGLYCINAMIDE FORMYLTRANSFERASE"/>
    <property type="match status" value="1"/>
</dbReference>
<dbReference type="HAMAP" id="MF_01930">
    <property type="entry name" value="PurN"/>
    <property type="match status" value="1"/>
</dbReference>
<dbReference type="InterPro" id="IPR002376">
    <property type="entry name" value="Formyl_transf_N"/>
</dbReference>
<proteinExistence type="inferred from homology"/>
<name>A0AAE2ZN20_9HYPH</name>
<feature type="binding site" evidence="6">
    <location>
        <position position="112"/>
    </location>
    <ligand>
        <name>(6R)-10-formyltetrahydrofolate</name>
        <dbReference type="ChEBI" id="CHEBI:195366"/>
    </ligand>
</feature>
<dbReference type="Proteomes" id="UP001196509">
    <property type="component" value="Unassembled WGS sequence"/>
</dbReference>
<evidence type="ECO:0000256" key="3">
    <source>
        <dbReference type="ARBA" id="ARBA00022755"/>
    </source>
</evidence>
<keyword evidence="9" id="KW-1185">Reference proteome</keyword>
<feature type="binding site" evidence="6">
    <location>
        <position position="70"/>
    </location>
    <ligand>
        <name>(6R)-10-formyltetrahydrofolate</name>
        <dbReference type="ChEBI" id="CHEBI:195366"/>
    </ligand>
</feature>
<comment type="function">
    <text evidence="6">Catalyzes the transfer of a formyl group from 10-formyltetrahydrofolate to 5-phospho-ribosyl-glycinamide (GAR), producing 5-phospho-ribosyl-N-formylglycinamide (FGAR) and tetrahydrofolate.</text>
</comment>
<evidence type="ECO:0000256" key="5">
    <source>
        <dbReference type="ARBA" id="ARBA00047664"/>
    </source>
</evidence>
<gene>
    <name evidence="6 8" type="primary">purN</name>
    <name evidence="8" type="ORF">K1W69_20890</name>
</gene>
<dbReference type="PROSITE" id="PS00373">
    <property type="entry name" value="GART"/>
    <property type="match status" value="1"/>
</dbReference>
<feature type="binding site" evidence="6">
    <location>
        <begin position="17"/>
        <end position="19"/>
    </location>
    <ligand>
        <name>N(1)-(5-phospho-beta-D-ribosyl)glycinamide</name>
        <dbReference type="ChEBI" id="CHEBI:143788"/>
    </ligand>
</feature>
<feature type="domain" description="Formyl transferase N-terminal" evidence="7">
    <location>
        <begin position="7"/>
        <end position="187"/>
    </location>
</feature>
<evidence type="ECO:0000259" key="7">
    <source>
        <dbReference type="Pfam" id="PF00551"/>
    </source>
</evidence>
<organism evidence="8 9">
    <name type="scientific">Flavimaribacter sediminis</name>
    <dbReference type="NCBI Taxonomy" id="2865987"/>
    <lineage>
        <taxon>Bacteria</taxon>
        <taxon>Pseudomonadati</taxon>
        <taxon>Pseudomonadota</taxon>
        <taxon>Alphaproteobacteria</taxon>
        <taxon>Hyphomicrobiales</taxon>
        <taxon>Rhizobiaceae</taxon>
        <taxon>Flavimaribacter</taxon>
    </lineage>
</organism>
<keyword evidence="2 6" id="KW-0808">Transferase</keyword>
<dbReference type="CDD" id="cd08645">
    <property type="entry name" value="FMT_core_GART"/>
    <property type="match status" value="1"/>
</dbReference>
<reference evidence="8" key="1">
    <citation type="submission" date="2021-08" db="EMBL/GenBank/DDBJ databases">
        <title>Hoeflea bacterium WL0058 sp. nov., isolated from the sediment.</title>
        <authorList>
            <person name="Wang L."/>
            <person name="Zhang D."/>
        </authorList>
    </citation>
    <scope>NUCLEOTIDE SEQUENCE</scope>
    <source>
        <strain evidence="8">WL0058</strain>
    </source>
</reference>
<dbReference type="InterPro" id="IPR004607">
    <property type="entry name" value="GART"/>
</dbReference>
<feature type="active site" description="Proton donor" evidence="6">
    <location>
        <position position="114"/>
    </location>
</feature>
<comment type="catalytic activity">
    <reaction evidence="5 6">
        <text>N(1)-(5-phospho-beta-D-ribosyl)glycinamide + (6R)-10-formyltetrahydrofolate = N(2)-formyl-N(1)-(5-phospho-beta-D-ribosyl)glycinamide + (6S)-5,6,7,8-tetrahydrofolate + H(+)</text>
        <dbReference type="Rhea" id="RHEA:15053"/>
        <dbReference type="ChEBI" id="CHEBI:15378"/>
        <dbReference type="ChEBI" id="CHEBI:57453"/>
        <dbReference type="ChEBI" id="CHEBI:143788"/>
        <dbReference type="ChEBI" id="CHEBI:147286"/>
        <dbReference type="ChEBI" id="CHEBI:195366"/>
        <dbReference type="EC" id="2.1.2.2"/>
    </reaction>
</comment>
<feature type="binding site" evidence="6">
    <location>
        <begin position="95"/>
        <end position="98"/>
    </location>
    <ligand>
        <name>(6R)-10-formyltetrahydrofolate</name>
        <dbReference type="ChEBI" id="CHEBI:195366"/>
    </ligand>
</feature>
<dbReference type="InterPro" id="IPR036477">
    <property type="entry name" value="Formyl_transf_N_sf"/>
</dbReference>
<dbReference type="SUPFAM" id="SSF53328">
    <property type="entry name" value="Formyltransferase"/>
    <property type="match status" value="1"/>
</dbReference>
<evidence type="ECO:0000256" key="1">
    <source>
        <dbReference type="ARBA" id="ARBA00005054"/>
    </source>
</evidence>
<dbReference type="Gene3D" id="3.40.50.170">
    <property type="entry name" value="Formyl transferase, N-terminal domain"/>
    <property type="match status" value="1"/>
</dbReference>
<protein>
    <recommendedName>
        <fullName evidence="6">Phosphoribosylglycinamide formyltransferase</fullName>
        <ecNumber evidence="6">2.1.2.2</ecNumber>
    </recommendedName>
    <alternativeName>
        <fullName evidence="6">5'-phosphoribosylglycinamide transformylase</fullName>
    </alternativeName>
    <alternativeName>
        <fullName evidence="6">GAR transformylase</fullName>
        <shortName evidence="6">GART</shortName>
    </alternativeName>
</protein>
<dbReference type="Pfam" id="PF00551">
    <property type="entry name" value="Formyl_trans_N"/>
    <property type="match status" value="1"/>
</dbReference>
<dbReference type="GO" id="GO:0006189">
    <property type="term" value="P:'de novo' IMP biosynthetic process"/>
    <property type="evidence" value="ECO:0007669"/>
    <property type="project" value="UniProtKB-UniRule"/>
</dbReference>
<dbReference type="EC" id="2.1.2.2" evidence="6"/>
<dbReference type="GO" id="GO:0005829">
    <property type="term" value="C:cytosol"/>
    <property type="evidence" value="ECO:0007669"/>
    <property type="project" value="TreeGrafter"/>
</dbReference>
<comment type="similarity">
    <text evidence="4 6">Belongs to the GART family.</text>
</comment>
<evidence type="ECO:0000256" key="6">
    <source>
        <dbReference type="HAMAP-Rule" id="MF_01930"/>
    </source>
</evidence>
<accession>A0AAE2ZN20</accession>
<evidence type="ECO:0000256" key="2">
    <source>
        <dbReference type="ARBA" id="ARBA00022679"/>
    </source>
</evidence>
<evidence type="ECO:0000256" key="4">
    <source>
        <dbReference type="ARBA" id="ARBA00038440"/>
    </source>
</evidence>